<dbReference type="InterPro" id="IPR025622">
    <property type="entry name" value="YqzE"/>
</dbReference>
<dbReference type="Pfam" id="PF14038">
    <property type="entry name" value="YqzE"/>
    <property type="match status" value="1"/>
</dbReference>
<keyword evidence="1" id="KW-0472">Membrane</keyword>
<keyword evidence="1" id="KW-0812">Transmembrane</keyword>
<comment type="caution">
    <text evidence="2">The sequence shown here is derived from an EMBL/GenBank/DDBJ whole genome shotgun (WGS) entry which is preliminary data.</text>
</comment>
<keyword evidence="3" id="KW-1185">Reference proteome</keyword>
<keyword evidence="1" id="KW-1133">Transmembrane helix</keyword>
<dbReference type="RefSeq" id="WP_310257999.1">
    <property type="nucleotide sequence ID" value="NZ_JAVDWA010000002.1"/>
</dbReference>
<evidence type="ECO:0000313" key="2">
    <source>
        <dbReference type="EMBL" id="MDR7072711.1"/>
    </source>
</evidence>
<feature type="transmembrane region" description="Helical" evidence="1">
    <location>
        <begin position="40"/>
        <end position="56"/>
    </location>
</feature>
<organism evidence="2 3">
    <name type="scientific">Fictibacillus barbaricus</name>
    <dbReference type="NCBI Taxonomy" id="182136"/>
    <lineage>
        <taxon>Bacteria</taxon>
        <taxon>Bacillati</taxon>
        <taxon>Bacillota</taxon>
        <taxon>Bacilli</taxon>
        <taxon>Bacillales</taxon>
        <taxon>Fictibacillaceae</taxon>
        <taxon>Fictibacillus</taxon>
    </lineage>
</organism>
<gene>
    <name evidence="2" type="ORF">J2X07_001688</name>
</gene>
<evidence type="ECO:0008006" key="4">
    <source>
        <dbReference type="Google" id="ProtNLM"/>
    </source>
</evidence>
<sequence length="64" mass="7448">MAAGTDVVKYLTQKIIKYLDEPKAVRTERKRARKNEKEPMLTYLFGMVPMGIGMAMKKKRKKTE</sequence>
<dbReference type="EMBL" id="JAVDWA010000002">
    <property type="protein sequence ID" value="MDR7072711.1"/>
    <property type="molecule type" value="Genomic_DNA"/>
</dbReference>
<protein>
    <recommendedName>
        <fullName evidence="4">YqzE family protein</fullName>
    </recommendedName>
</protein>
<proteinExistence type="predicted"/>
<evidence type="ECO:0000313" key="3">
    <source>
        <dbReference type="Proteomes" id="UP001258181"/>
    </source>
</evidence>
<accession>A0ABU1TZV8</accession>
<dbReference type="Proteomes" id="UP001258181">
    <property type="component" value="Unassembled WGS sequence"/>
</dbReference>
<evidence type="ECO:0000256" key="1">
    <source>
        <dbReference type="SAM" id="Phobius"/>
    </source>
</evidence>
<reference evidence="2 3" key="1">
    <citation type="submission" date="2023-07" db="EMBL/GenBank/DDBJ databases">
        <title>Sorghum-associated microbial communities from plants grown in Nebraska, USA.</title>
        <authorList>
            <person name="Schachtman D."/>
        </authorList>
    </citation>
    <scope>NUCLEOTIDE SEQUENCE [LARGE SCALE GENOMIC DNA]</scope>
    <source>
        <strain evidence="2 3">BE211</strain>
    </source>
</reference>
<name>A0ABU1TZV8_9BACL</name>